<name>A0A0B7FI28_THACB</name>
<dbReference type="STRING" id="1108050.A0A0B7FI28"/>
<dbReference type="InterPro" id="IPR040441">
    <property type="entry name" value="CFA20/CFAP20DC"/>
</dbReference>
<evidence type="ECO:0000256" key="1">
    <source>
        <dbReference type="SAM" id="MobiDB-lite"/>
    </source>
</evidence>
<dbReference type="InterPro" id="IPR007714">
    <property type="entry name" value="CFA20_dom"/>
</dbReference>
<accession>A0A0B7FI28</accession>
<proteinExistence type="predicted"/>
<evidence type="ECO:0000313" key="3">
    <source>
        <dbReference type="EMBL" id="CEL57315.1"/>
    </source>
</evidence>
<dbReference type="EMBL" id="LN679102">
    <property type="protein sequence ID" value="CEL57315.1"/>
    <property type="molecule type" value="Genomic_DNA"/>
</dbReference>
<evidence type="ECO:0000259" key="2">
    <source>
        <dbReference type="Pfam" id="PF05018"/>
    </source>
</evidence>
<evidence type="ECO:0000313" key="4">
    <source>
        <dbReference type="Proteomes" id="UP000059188"/>
    </source>
</evidence>
<dbReference type="OrthoDB" id="7486196at2759"/>
<organism evidence="3 4">
    <name type="scientific">Thanatephorus cucumeris (strain AG1-IB / isolate 7/3/14)</name>
    <name type="common">Lettuce bottom rot fungus</name>
    <name type="synonym">Rhizoctonia solani</name>
    <dbReference type="NCBI Taxonomy" id="1108050"/>
    <lineage>
        <taxon>Eukaryota</taxon>
        <taxon>Fungi</taxon>
        <taxon>Dikarya</taxon>
        <taxon>Basidiomycota</taxon>
        <taxon>Agaricomycotina</taxon>
        <taxon>Agaricomycetes</taxon>
        <taxon>Cantharellales</taxon>
        <taxon>Ceratobasidiaceae</taxon>
        <taxon>Rhizoctonia</taxon>
        <taxon>Rhizoctonia solani AG-1</taxon>
    </lineage>
</organism>
<dbReference type="AlphaFoldDB" id="A0A0B7FI28"/>
<dbReference type="Proteomes" id="UP000059188">
    <property type="component" value="Unassembled WGS sequence"/>
</dbReference>
<sequence length="243" mass="26745">MFSSTVQPAVVSLFSSIGSHPLQLFSASIDPALPSDSVIHFLNDRTSLPPPDPSVQLVETPKQNDPESAHDDLPCTVLHIQSPTVQTTFIRCPPFGDDSKRTLGLTHHWLHIQLRDLGREFSFEVGLVDTVGRVGVLRCSTFQEEPRIEALQPPLLHVPLDISPPGCMNPWRTIVINLSTVILHFSTAPCAVDGPRTTHVPSGSYGSINYVKVYANCRLRRIWLAQSADGSTNKAWEFGLYAS</sequence>
<protein>
    <submittedName>
        <fullName evidence="3">UPF0468 protein</fullName>
    </submittedName>
</protein>
<reference evidence="3 4" key="1">
    <citation type="submission" date="2014-11" db="EMBL/GenBank/DDBJ databases">
        <authorList>
            <person name="Wibberg Daniel"/>
        </authorList>
    </citation>
    <scope>NUCLEOTIDE SEQUENCE [LARGE SCALE GENOMIC DNA]</scope>
    <source>
        <strain evidence="3">Rhizoctonia solani AG1-IB 7/3/14</strain>
    </source>
</reference>
<keyword evidence="4" id="KW-1185">Reference proteome</keyword>
<dbReference type="PANTHER" id="PTHR12458">
    <property type="entry name" value="ORF PROTEIN"/>
    <property type="match status" value="1"/>
</dbReference>
<dbReference type="Pfam" id="PF05018">
    <property type="entry name" value="CFA20_dom"/>
    <property type="match status" value="1"/>
</dbReference>
<gene>
    <name evidence="3" type="ORF">RSOLAG1IB_02054</name>
</gene>
<feature type="region of interest" description="Disordered" evidence="1">
    <location>
        <begin position="44"/>
        <end position="69"/>
    </location>
</feature>
<feature type="domain" description="CFA20" evidence="2">
    <location>
        <begin position="71"/>
        <end position="226"/>
    </location>
</feature>